<proteinExistence type="predicted"/>
<protein>
    <submittedName>
        <fullName evidence="1">Uncharacterized protein</fullName>
    </submittedName>
</protein>
<keyword evidence="2" id="KW-1185">Reference proteome</keyword>
<sequence>MIQEHVADAWKDVNEEMLKPTTISMPLLERVVNYLRVIHLLYKG</sequence>
<name>A0ACC1AFT7_9ROSI</name>
<gene>
    <name evidence="1" type="ORF">Patl1_07394</name>
</gene>
<evidence type="ECO:0000313" key="2">
    <source>
        <dbReference type="Proteomes" id="UP001164250"/>
    </source>
</evidence>
<organism evidence="1 2">
    <name type="scientific">Pistacia atlantica</name>
    <dbReference type="NCBI Taxonomy" id="434234"/>
    <lineage>
        <taxon>Eukaryota</taxon>
        <taxon>Viridiplantae</taxon>
        <taxon>Streptophyta</taxon>
        <taxon>Embryophyta</taxon>
        <taxon>Tracheophyta</taxon>
        <taxon>Spermatophyta</taxon>
        <taxon>Magnoliopsida</taxon>
        <taxon>eudicotyledons</taxon>
        <taxon>Gunneridae</taxon>
        <taxon>Pentapetalae</taxon>
        <taxon>rosids</taxon>
        <taxon>malvids</taxon>
        <taxon>Sapindales</taxon>
        <taxon>Anacardiaceae</taxon>
        <taxon>Pistacia</taxon>
    </lineage>
</organism>
<reference evidence="2" key="1">
    <citation type="journal article" date="2023" name="G3 (Bethesda)">
        <title>Genome assembly and association tests identify interacting loci associated with vigor, precocity, and sex in interspecific pistachio rootstocks.</title>
        <authorList>
            <person name="Palmer W."/>
            <person name="Jacygrad E."/>
            <person name="Sagayaradj S."/>
            <person name="Cavanaugh K."/>
            <person name="Han R."/>
            <person name="Bertier L."/>
            <person name="Beede B."/>
            <person name="Kafkas S."/>
            <person name="Golino D."/>
            <person name="Preece J."/>
            <person name="Michelmore R."/>
        </authorList>
    </citation>
    <scope>NUCLEOTIDE SEQUENCE [LARGE SCALE GENOMIC DNA]</scope>
</reference>
<dbReference type="Proteomes" id="UP001164250">
    <property type="component" value="Chromosome 10"/>
</dbReference>
<dbReference type="EMBL" id="CM047906">
    <property type="protein sequence ID" value="KAJ0085662.1"/>
    <property type="molecule type" value="Genomic_DNA"/>
</dbReference>
<accession>A0ACC1AFT7</accession>
<comment type="caution">
    <text evidence="1">The sequence shown here is derived from an EMBL/GenBank/DDBJ whole genome shotgun (WGS) entry which is preliminary data.</text>
</comment>
<evidence type="ECO:0000313" key="1">
    <source>
        <dbReference type="EMBL" id="KAJ0085662.1"/>
    </source>
</evidence>